<dbReference type="PROSITE" id="PS51733">
    <property type="entry name" value="BPL_LPL_CATALYTIC"/>
    <property type="match status" value="1"/>
</dbReference>
<dbReference type="Gene3D" id="3.30.930.10">
    <property type="entry name" value="Bira Bifunctional Protein, Domain 2"/>
    <property type="match status" value="1"/>
</dbReference>
<sequence length="276" mass="31255">MTELTEIKQEAWRYMNRIQSGQNENALSSFAYDDTFCEAVGVLESDPIVHTWVHQPTIVLGTQDTRLQDVFFAKEHLEKAGYTIIVRNSGGLAVMLDSGVLNISLIFKDQKSLSIDPTYELMFNLIQQMYSDAPYPIEAKEVVGSYCPGNYDLSMQGKKFAGISQRRLRNGTAVQIYLAITGSGSERATTIQQFYSLAEQTSSETTMTIEPYTMASLSELYGQPLTVQDGENRLINTFNMLGKTLQPKEMSVDEQQRLTKRLKMVYERNDKILYKS</sequence>
<dbReference type="EMBL" id="JAFBEC010000013">
    <property type="protein sequence ID" value="MBM7634469.1"/>
    <property type="molecule type" value="Genomic_DNA"/>
</dbReference>
<evidence type="ECO:0000259" key="4">
    <source>
        <dbReference type="PROSITE" id="PS51733"/>
    </source>
</evidence>
<dbReference type="Pfam" id="PF21948">
    <property type="entry name" value="LplA-B_cat"/>
    <property type="match status" value="1"/>
</dbReference>
<reference evidence="5 6" key="1">
    <citation type="submission" date="2021-01" db="EMBL/GenBank/DDBJ databases">
        <title>Genomic Encyclopedia of Type Strains, Phase IV (KMG-IV): sequencing the most valuable type-strain genomes for metagenomic binning, comparative biology and taxonomic classification.</title>
        <authorList>
            <person name="Goeker M."/>
        </authorList>
    </citation>
    <scope>NUCLEOTIDE SEQUENCE [LARGE SCALE GENOMIC DNA]</scope>
    <source>
        <strain evidence="5 6">DSM 25540</strain>
    </source>
</reference>
<evidence type="ECO:0000313" key="5">
    <source>
        <dbReference type="EMBL" id="MBM7634469.1"/>
    </source>
</evidence>
<dbReference type="CDD" id="cd16443">
    <property type="entry name" value="LplA"/>
    <property type="match status" value="1"/>
</dbReference>
<dbReference type="InterPro" id="IPR050664">
    <property type="entry name" value="Octanoyltrans_LipM/LipL"/>
</dbReference>
<evidence type="ECO:0000256" key="3">
    <source>
        <dbReference type="HAMAP-Rule" id="MF_02119"/>
    </source>
</evidence>
<dbReference type="Proteomes" id="UP000741863">
    <property type="component" value="Unassembled WGS sequence"/>
</dbReference>
<dbReference type="InterPro" id="IPR045864">
    <property type="entry name" value="aa-tRNA-synth_II/BPL/LPL"/>
</dbReference>
<dbReference type="HAMAP" id="MF_02119">
    <property type="entry name" value="LipL"/>
    <property type="match status" value="1"/>
</dbReference>
<feature type="domain" description="BPL/LPL catalytic" evidence="4">
    <location>
        <begin position="43"/>
        <end position="246"/>
    </location>
</feature>
<keyword evidence="2 3" id="KW-0012">Acyltransferase</keyword>
<organism evidence="5 6">
    <name type="scientific">Geomicrobium sediminis</name>
    <dbReference type="NCBI Taxonomy" id="1347788"/>
    <lineage>
        <taxon>Bacteria</taxon>
        <taxon>Bacillati</taxon>
        <taxon>Bacillota</taxon>
        <taxon>Bacilli</taxon>
        <taxon>Bacillales</taxon>
        <taxon>Geomicrobium</taxon>
    </lineage>
</organism>
<comment type="similarity">
    <text evidence="3">Belongs to the octanoyltransferase LipL family.</text>
</comment>
<protein>
    <recommendedName>
        <fullName evidence="3">Octanoyl-[GcvH]:protein N-octanoyltransferase</fullName>
        <ecNumber evidence="3">2.3.1.204</ecNumber>
    </recommendedName>
    <alternativeName>
        <fullName evidence="3">Octanoyl-[GcvH]:E2 amidotransferase</fullName>
    </alternativeName>
</protein>
<dbReference type="InterPro" id="IPR004143">
    <property type="entry name" value="BPL_LPL_catalytic"/>
</dbReference>
<gene>
    <name evidence="3" type="primary">lipL</name>
    <name evidence="5" type="ORF">JOD17_003588</name>
</gene>
<dbReference type="PANTHER" id="PTHR43679">
    <property type="entry name" value="OCTANOYLTRANSFERASE LIPM-RELATED"/>
    <property type="match status" value="1"/>
</dbReference>
<comment type="caution">
    <text evidence="5">The sequence shown here is derived from an EMBL/GenBank/DDBJ whole genome shotgun (WGS) entry which is preliminary data.</text>
</comment>
<evidence type="ECO:0000313" key="6">
    <source>
        <dbReference type="Proteomes" id="UP000741863"/>
    </source>
</evidence>
<feature type="site" description="Lowers pKa of active site Cys" evidence="3">
    <location>
        <position position="159"/>
    </location>
</feature>
<keyword evidence="6" id="KW-1185">Reference proteome</keyword>
<proteinExistence type="inferred from homology"/>
<evidence type="ECO:0000256" key="1">
    <source>
        <dbReference type="ARBA" id="ARBA00022679"/>
    </source>
</evidence>
<accession>A0ABS2PGL0</accession>
<comment type="function">
    <text evidence="3">Catalyzes the amidotransfer (transamidation) of the octanoyl moiety from octanoyl-GcvH to the lipoyl domain of the E2 subunit of lipoate-dependent enzymes.</text>
</comment>
<feature type="active site" description="Acyl-thioester intermediate" evidence="3">
    <location>
        <position position="147"/>
    </location>
</feature>
<keyword evidence="1 3" id="KW-0808">Transferase</keyword>
<comment type="miscellaneous">
    <text evidence="3">The reaction proceeds via a thioester-linked acyl-enzyme intermediate.</text>
</comment>
<dbReference type="PANTHER" id="PTHR43679:SF2">
    <property type="entry name" value="OCTANOYL-[GCVH]:PROTEIN N-OCTANOYLTRANSFERASE"/>
    <property type="match status" value="1"/>
</dbReference>
<dbReference type="GO" id="GO:0016746">
    <property type="term" value="F:acyltransferase activity"/>
    <property type="evidence" value="ECO:0007669"/>
    <property type="project" value="UniProtKB-KW"/>
</dbReference>
<comment type="pathway">
    <text evidence="3">Protein modification; protein lipoylation via endogenous pathway; protein N(6)-(lipoyl)lysine from octanoyl-[acyl-carrier-protein].</text>
</comment>
<name>A0ABS2PGL0_9BACL</name>
<comment type="catalytic activity">
    <reaction evidence="3">
        <text>N(6)-octanoyl-L-lysyl-[glycine-cleavage complex H protein] + L-lysyl-[lipoyl-carrier protein] = N(6)-octanoyl-L-lysyl-[lipoyl-carrier protein] + L-lysyl-[glycine-cleavage complex H protein]</text>
        <dbReference type="Rhea" id="RHEA:20213"/>
        <dbReference type="Rhea" id="RHEA-COMP:10500"/>
        <dbReference type="Rhea" id="RHEA-COMP:10501"/>
        <dbReference type="Rhea" id="RHEA-COMP:10503"/>
        <dbReference type="Rhea" id="RHEA-COMP:10504"/>
        <dbReference type="ChEBI" id="CHEBI:29969"/>
        <dbReference type="ChEBI" id="CHEBI:78809"/>
        <dbReference type="EC" id="2.3.1.204"/>
    </reaction>
</comment>
<dbReference type="InterPro" id="IPR024897">
    <property type="entry name" value="LipL"/>
</dbReference>
<dbReference type="EC" id="2.3.1.204" evidence="3"/>
<evidence type="ECO:0000256" key="2">
    <source>
        <dbReference type="ARBA" id="ARBA00023315"/>
    </source>
</evidence>
<dbReference type="SUPFAM" id="SSF55681">
    <property type="entry name" value="Class II aaRS and biotin synthetases"/>
    <property type="match status" value="1"/>
</dbReference>